<dbReference type="PANTHER" id="PTHR47338">
    <property type="entry name" value="ZN(II)2CYS6 TRANSCRIPTION FACTOR (EUROFUNG)-RELATED"/>
    <property type="match status" value="1"/>
</dbReference>
<keyword evidence="3" id="KW-0805">Transcription regulation</keyword>
<evidence type="ECO:0000256" key="6">
    <source>
        <dbReference type="ARBA" id="ARBA00023242"/>
    </source>
</evidence>
<dbReference type="KEGG" id="apuu:APUU_10005A"/>
<evidence type="ECO:0000256" key="7">
    <source>
        <dbReference type="SAM" id="MobiDB-lite"/>
    </source>
</evidence>
<sequence>MVDAPRFRGSGSGIQKPGKTSLACNTCRQRKSRCDGLRPSCTHCFTIGADCYYRATPTNLEADFSVLQRLAAVEARLNALEYGPPRREIAISDQVSPQPSATENGVQIPGFHHGASHKMLQYWSRLRVRLTLPDFEVLTFFQKVDSQDQRFTRILSSSDCEVNPIILPRKVLELKELEHRVLQLPSSIVMILMNPEMFPWVSVSFKLAATADAACNINAMINLSELSLEELLYCTIVWQLDKETGIVSKPLTSALSEMAFTLGLQKLWMLDLKDDLNAISMKLIIASLFLHLWASHSRSLAILRAIDPAICRYLSQYGKQKTQSAAIINQVYYLLQSDILNEVDGSPSPRLPIIDVNLFLNPNPEAAQRLSIGNHSFQDSEGVSGVYERCQQKHQSRIHDFERLVWLRATLNAILQSLYTTEQAYCRPEEAGSVITKYRLKLDLWLQSLPAEYRCLADASNFDSIPAYSDPLQREITMRYHACIMILNRPILYFVLYQGFEGSASAEGTSMGAQRDPWVLHACLECAKSARSIISIVAEMASQIGNHPTAMSPGWYACQLVVGSYAVLLSLQISPSLFSTMPLLTKIDRALDQAEDILVQASKSSLVFQTFLKALRNIRYNHNSQISSLEWSIRDR</sequence>
<dbReference type="EMBL" id="AP024443">
    <property type="protein sequence ID" value="BCS17177.1"/>
    <property type="molecule type" value="Genomic_DNA"/>
</dbReference>
<protein>
    <recommendedName>
        <fullName evidence="8">Zn(2)-C6 fungal-type domain-containing protein</fullName>
    </recommendedName>
</protein>
<dbReference type="InterPro" id="IPR001138">
    <property type="entry name" value="Zn2Cys6_DnaBD"/>
</dbReference>
<dbReference type="CDD" id="cd00067">
    <property type="entry name" value="GAL4"/>
    <property type="match status" value="1"/>
</dbReference>
<dbReference type="GO" id="GO:0000981">
    <property type="term" value="F:DNA-binding transcription factor activity, RNA polymerase II-specific"/>
    <property type="evidence" value="ECO:0007669"/>
    <property type="project" value="InterPro"/>
</dbReference>
<dbReference type="InterPro" id="IPR036864">
    <property type="entry name" value="Zn2-C6_fun-type_DNA-bd_sf"/>
</dbReference>
<feature type="domain" description="Zn(2)-C6 fungal-type" evidence="8">
    <location>
        <begin position="23"/>
        <end position="53"/>
    </location>
</feature>
<dbReference type="Proteomes" id="UP000654913">
    <property type="component" value="Chromosome 1"/>
</dbReference>
<evidence type="ECO:0000256" key="3">
    <source>
        <dbReference type="ARBA" id="ARBA00023015"/>
    </source>
</evidence>
<accession>A0A7R7X980</accession>
<keyword evidence="4" id="KW-0238">DNA-binding</keyword>
<dbReference type="SUPFAM" id="SSF57701">
    <property type="entry name" value="Zn2/Cys6 DNA-binding domain"/>
    <property type="match status" value="1"/>
</dbReference>
<keyword evidence="10" id="KW-1185">Reference proteome</keyword>
<dbReference type="PROSITE" id="PS00463">
    <property type="entry name" value="ZN2_CY6_FUNGAL_1"/>
    <property type="match status" value="1"/>
</dbReference>
<keyword evidence="6" id="KW-0539">Nucleus</keyword>
<comment type="subcellular location">
    <subcellularLocation>
        <location evidence="1">Nucleus</location>
    </subcellularLocation>
</comment>
<dbReference type="AlphaFoldDB" id="A0A7R7X980"/>
<feature type="non-terminal residue" evidence="9">
    <location>
        <position position="1"/>
    </location>
</feature>
<dbReference type="Gene3D" id="4.10.240.10">
    <property type="entry name" value="Zn(2)-C6 fungal-type DNA-binding domain"/>
    <property type="match status" value="1"/>
</dbReference>
<dbReference type="GeneID" id="64967182"/>
<dbReference type="PANTHER" id="PTHR47338:SF5">
    <property type="entry name" value="ZN(II)2CYS6 TRANSCRIPTION FACTOR (EUROFUNG)"/>
    <property type="match status" value="1"/>
</dbReference>
<proteinExistence type="predicted"/>
<dbReference type="GO" id="GO:0003677">
    <property type="term" value="F:DNA binding"/>
    <property type="evidence" value="ECO:0007669"/>
    <property type="project" value="UniProtKB-KW"/>
</dbReference>
<dbReference type="PROSITE" id="PS50048">
    <property type="entry name" value="ZN2_CY6_FUNGAL_2"/>
    <property type="match status" value="1"/>
</dbReference>
<dbReference type="InterPro" id="IPR050815">
    <property type="entry name" value="TF_fung"/>
</dbReference>
<keyword evidence="5" id="KW-0804">Transcription</keyword>
<reference evidence="9" key="2">
    <citation type="submission" date="2021-02" db="EMBL/GenBank/DDBJ databases">
        <title>Aspergillus puulaauensis MK2 genome sequence.</title>
        <authorList>
            <person name="Futagami T."/>
            <person name="Mori K."/>
            <person name="Kadooka C."/>
            <person name="Tanaka T."/>
        </authorList>
    </citation>
    <scope>NUCLEOTIDE SEQUENCE</scope>
    <source>
        <strain evidence="9">MK2</strain>
    </source>
</reference>
<evidence type="ECO:0000313" key="10">
    <source>
        <dbReference type="Proteomes" id="UP000654913"/>
    </source>
</evidence>
<feature type="region of interest" description="Disordered" evidence="7">
    <location>
        <begin position="1"/>
        <end position="20"/>
    </location>
</feature>
<dbReference type="SMART" id="SM00066">
    <property type="entry name" value="GAL4"/>
    <property type="match status" value="1"/>
</dbReference>
<dbReference type="GO" id="GO:0008270">
    <property type="term" value="F:zinc ion binding"/>
    <property type="evidence" value="ECO:0007669"/>
    <property type="project" value="InterPro"/>
</dbReference>
<dbReference type="CDD" id="cd12148">
    <property type="entry name" value="fungal_TF_MHR"/>
    <property type="match status" value="1"/>
</dbReference>
<reference evidence="9" key="1">
    <citation type="submission" date="2021-01" db="EMBL/GenBank/DDBJ databases">
        <authorList>
            <consortium name="Aspergillus puulaauensis MK2 genome sequencing consortium"/>
            <person name="Kazuki M."/>
            <person name="Futagami T."/>
        </authorList>
    </citation>
    <scope>NUCLEOTIDE SEQUENCE</scope>
    <source>
        <strain evidence="9">MK2</strain>
    </source>
</reference>
<name>A0A7R7X980_9EURO</name>
<dbReference type="OrthoDB" id="3364175at2759"/>
<organism evidence="9 10">
    <name type="scientific">Aspergillus puulaauensis</name>
    <dbReference type="NCBI Taxonomy" id="1220207"/>
    <lineage>
        <taxon>Eukaryota</taxon>
        <taxon>Fungi</taxon>
        <taxon>Dikarya</taxon>
        <taxon>Ascomycota</taxon>
        <taxon>Pezizomycotina</taxon>
        <taxon>Eurotiomycetes</taxon>
        <taxon>Eurotiomycetidae</taxon>
        <taxon>Eurotiales</taxon>
        <taxon>Aspergillaceae</taxon>
        <taxon>Aspergillus</taxon>
    </lineage>
</organism>
<evidence type="ECO:0000256" key="4">
    <source>
        <dbReference type="ARBA" id="ARBA00023125"/>
    </source>
</evidence>
<dbReference type="RefSeq" id="XP_041549371.1">
    <property type="nucleotide sequence ID" value="XM_041701484.1"/>
</dbReference>
<evidence type="ECO:0000313" key="9">
    <source>
        <dbReference type="EMBL" id="BCS17177.1"/>
    </source>
</evidence>
<evidence type="ECO:0000256" key="1">
    <source>
        <dbReference type="ARBA" id="ARBA00004123"/>
    </source>
</evidence>
<evidence type="ECO:0000259" key="8">
    <source>
        <dbReference type="PROSITE" id="PS50048"/>
    </source>
</evidence>
<evidence type="ECO:0000256" key="2">
    <source>
        <dbReference type="ARBA" id="ARBA00022723"/>
    </source>
</evidence>
<dbReference type="GO" id="GO:0005634">
    <property type="term" value="C:nucleus"/>
    <property type="evidence" value="ECO:0007669"/>
    <property type="project" value="UniProtKB-SubCell"/>
</dbReference>
<gene>
    <name evidence="9" type="ORF">APUU_10005A</name>
</gene>
<dbReference type="Pfam" id="PF00172">
    <property type="entry name" value="Zn_clus"/>
    <property type="match status" value="1"/>
</dbReference>
<evidence type="ECO:0000256" key="5">
    <source>
        <dbReference type="ARBA" id="ARBA00023163"/>
    </source>
</evidence>
<keyword evidence="2" id="KW-0479">Metal-binding</keyword>